<dbReference type="PANTHER" id="PTHR43278:SF2">
    <property type="entry name" value="IRON-SULFUR FLAVOPROTEIN"/>
    <property type="match status" value="1"/>
</dbReference>
<accession>X1AY45</accession>
<keyword evidence="1" id="KW-0285">Flavoprotein</keyword>
<dbReference type="AlphaFoldDB" id="X1AY45"/>
<protein>
    <recommendedName>
        <fullName evidence="3">NADPH-dependent FMN reductase-like domain-containing protein</fullName>
    </recommendedName>
</protein>
<dbReference type="Pfam" id="PF03358">
    <property type="entry name" value="FMN_red"/>
    <property type="match status" value="1"/>
</dbReference>
<feature type="domain" description="NADPH-dependent FMN reductase-like" evidence="3">
    <location>
        <begin position="3"/>
        <end position="88"/>
    </location>
</feature>
<reference evidence="4" key="1">
    <citation type="journal article" date="2014" name="Front. Microbiol.">
        <title>High frequency of phylogenetically diverse reductive dehalogenase-homologous genes in deep subseafloor sedimentary metagenomes.</title>
        <authorList>
            <person name="Kawai M."/>
            <person name="Futagami T."/>
            <person name="Toyoda A."/>
            <person name="Takaki Y."/>
            <person name="Nishi S."/>
            <person name="Hori S."/>
            <person name="Arai W."/>
            <person name="Tsubouchi T."/>
            <person name="Morono Y."/>
            <person name="Uchiyama I."/>
            <person name="Ito T."/>
            <person name="Fujiyama A."/>
            <person name="Inagaki F."/>
            <person name="Takami H."/>
        </authorList>
    </citation>
    <scope>NUCLEOTIDE SEQUENCE</scope>
    <source>
        <strain evidence="4">Expedition CK06-06</strain>
    </source>
</reference>
<dbReference type="SUPFAM" id="SSF52218">
    <property type="entry name" value="Flavoproteins"/>
    <property type="match status" value="1"/>
</dbReference>
<evidence type="ECO:0000256" key="2">
    <source>
        <dbReference type="ARBA" id="ARBA00022643"/>
    </source>
</evidence>
<keyword evidence="2" id="KW-0288">FMN</keyword>
<dbReference type="GO" id="GO:0016491">
    <property type="term" value="F:oxidoreductase activity"/>
    <property type="evidence" value="ECO:0007669"/>
    <property type="project" value="InterPro"/>
</dbReference>
<dbReference type="InterPro" id="IPR005025">
    <property type="entry name" value="FMN_Rdtase-like_dom"/>
</dbReference>
<organism evidence="4">
    <name type="scientific">marine sediment metagenome</name>
    <dbReference type="NCBI Taxonomy" id="412755"/>
    <lineage>
        <taxon>unclassified sequences</taxon>
        <taxon>metagenomes</taxon>
        <taxon>ecological metagenomes</taxon>
    </lineage>
</organism>
<comment type="caution">
    <text evidence="4">The sequence shown here is derived from an EMBL/GenBank/DDBJ whole genome shotgun (WGS) entry which is preliminary data.</text>
</comment>
<evidence type="ECO:0000313" key="4">
    <source>
        <dbReference type="EMBL" id="GAG64691.1"/>
    </source>
</evidence>
<dbReference type="InterPro" id="IPR029039">
    <property type="entry name" value="Flavoprotein-like_sf"/>
</dbReference>
<dbReference type="EMBL" id="BART01001219">
    <property type="protein sequence ID" value="GAG64691.1"/>
    <property type="molecule type" value="Genomic_DNA"/>
</dbReference>
<dbReference type="PANTHER" id="PTHR43278">
    <property type="entry name" value="NAD(P)H-DEPENDENT FMN-CONTAINING OXIDOREDUCTASE YWQN-RELATED"/>
    <property type="match status" value="1"/>
</dbReference>
<evidence type="ECO:0000259" key="3">
    <source>
        <dbReference type="Pfam" id="PF03358"/>
    </source>
</evidence>
<dbReference type="InterPro" id="IPR051796">
    <property type="entry name" value="ISF_SsuE-like"/>
</dbReference>
<evidence type="ECO:0000256" key="1">
    <source>
        <dbReference type="ARBA" id="ARBA00022630"/>
    </source>
</evidence>
<sequence>MLKGAESQGAKIERIFLSEWDISGCRECRSCELTGNCVAQDEMQELYPKLLEADYIILASPIFFYGVTAQAKRMIDRCQALWARKYVLKKSPVKEKGTTKRKGWFLSVAGSRGAKVFEGAILTVRYFFDALNVEYTGELTFRRIDAQGAIKKHPTALKEVFRAGQRLATGIGFS</sequence>
<proteinExistence type="predicted"/>
<name>X1AY45_9ZZZZ</name>
<gene>
    <name evidence="4" type="ORF">S01H4_04517</name>
</gene>
<dbReference type="Gene3D" id="3.40.50.360">
    <property type="match status" value="1"/>
</dbReference>